<dbReference type="Gene3D" id="1.20.1440.60">
    <property type="entry name" value="23S rRNA-intervening sequence"/>
    <property type="match status" value="1"/>
</dbReference>
<dbReference type="Proteomes" id="UP000553343">
    <property type="component" value="Unassembled WGS sequence"/>
</dbReference>
<accession>A0A850T835</accession>
<comment type="caution">
    <text evidence="1">The sequence shown here is derived from an EMBL/GenBank/DDBJ whole genome shotgun (WGS) entry which is preliminary data.</text>
</comment>
<name>A0A850T835_9BACT</name>
<gene>
    <name evidence="1" type="ORF">HXW94_09900</name>
</gene>
<proteinExistence type="predicted"/>
<dbReference type="AlphaFoldDB" id="A0A850T835"/>
<keyword evidence="2" id="KW-1185">Reference proteome</keyword>
<protein>
    <submittedName>
        <fullName evidence="1">Four helix bundle protein</fullName>
    </submittedName>
</protein>
<evidence type="ECO:0000313" key="1">
    <source>
        <dbReference type="EMBL" id="NWH05295.1"/>
    </source>
</evidence>
<reference evidence="1 2" key="1">
    <citation type="submission" date="2020-06" db="EMBL/GenBank/DDBJ databases">
        <title>High-quality draft genome of sulfate reducer Desulfobacter latus type strain AcrS2 isolated from marine sediment.</title>
        <authorList>
            <person name="Hoppe M."/>
            <person name="Larsen C.K."/>
            <person name="Marshall I.P.G."/>
            <person name="Schramm A."/>
            <person name="Marietou A.G."/>
        </authorList>
    </citation>
    <scope>NUCLEOTIDE SEQUENCE [LARGE SCALE GENOMIC DNA]</scope>
    <source>
        <strain evidence="1 2">AcRS2</strain>
    </source>
</reference>
<evidence type="ECO:0000313" key="2">
    <source>
        <dbReference type="Proteomes" id="UP000553343"/>
    </source>
</evidence>
<dbReference type="SUPFAM" id="SSF158446">
    <property type="entry name" value="IVS-encoded protein-like"/>
    <property type="match status" value="1"/>
</dbReference>
<dbReference type="InterPro" id="IPR036583">
    <property type="entry name" value="23S_rRNA_IVS_sf"/>
</dbReference>
<sequence>MARYEHLPIYKQAFDMAVHFEKVVAGFLRYHKYTLGTQLRGRSRAVVLKIIQANACWDKTPQLLQLRWELEELLLIIRLCKKTQAFKNFKSFQFAAEGVARISRQNEGWIKACNKKKGPEFLKRRTTIMV</sequence>
<organism evidence="1 2">
    <name type="scientific">Desulfobacter latus</name>
    <dbReference type="NCBI Taxonomy" id="2292"/>
    <lineage>
        <taxon>Bacteria</taxon>
        <taxon>Pseudomonadati</taxon>
        <taxon>Thermodesulfobacteriota</taxon>
        <taxon>Desulfobacteria</taxon>
        <taxon>Desulfobacterales</taxon>
        <taxon>Desulfobacteraceae</taxon>
        <taxon>Desulfobacter</taxon>
    </lineage>
</organism>
<dbReference type="RefSeq" id="WP_178366750.1">
    <property type="nucleotide sequence ID" value="NZ_JACADJ010000030.1"/>
</dbReference>
<dbReference type="EMBL" id="JACADJ010000030">
    <property type="protein sequence ID" value="NWH05295.1"/>
    <property type="molecule type" value="Genomic_DNA"/>
</dbReference>